<feature type="region of interest" description="Disordered" evidence="1">
    <location>
        <begin position="43"/>
        <end position="63"/>
    </location>
</feature>
<organism evidence="2 3">
    <name type="scientific">Labrys miyagiensis</name>
    <dbReference type="NCBI Taxonomy" id="346912"/>
    <lineage>
        <taxon>Bacteria</taxon>
        <taxon>Pseudomonadati</taxon>
        <taxon>Pseudomonadota</taxon>
        <taxon>Alphaproteobacteria</taxon>
        <taxon>Hyphomicrobiales</taxon>
        <taxon>Xanthobacteraceae</taxon>
        <taxon>Labrys</taxon>
    </lineage>
</organism>
<evidence type="ECO:0000313" key="2">
    <source>
        <dbReference type="EMBL" id="GLS20736.1"/>
    </source>
</evidence>
<name>A0ABQ6CRA2_9HYPH</name>
<accession>A0ABQ6CRA2</accession>
<gene>
    <name evidence="2" type="ORF">GCM10007874_37530</name>
</gene>
<comment type="caution">
    <text evidence="2">The sequence shown here is derived from an EMBL/GenBank/DDBJ whole genome shotgun (WGS) entry which is preliminary data.</text>
</comment>
<reference evidence="3" key="1">
    <citation type="journal article" date="2019" name="Int. J. Syst. Evol. Microbiol.">
        <title>The Global Catalogue of Microorganisms (GCM) 10K type strain sequencing project: providing services to taxonomists for standard genome sequencing and annotation.</title>
        <authorList>
            <consortium name="The Broad Institute Genomics Platform"/>
            <consortium name="The Broad Institute Genome Sequencing Center for Infectious Disease"/>
            <person name="Wu L."/>
            <person name="Ma J."/>
        </authorList>
    </citation>
    <scope>NUCLEOTIDE SEQUENCE [LARGE SCALE GENOMIC DNA]</scope>
    <source>
        <strain evidence="3">NBRC 101365</strain>
    </source>
</reference>
<proteinExistence type="predicted"/>
<protein>
    <submittedName>
        <fullName evidence="2">Uncharacterized protein</fullName>
    </submittedName>
</protein>
<dbReference type="Proteomes" id="UP001156882">
    <property type="component" value="Unassembled WGS sequence"/>
</dbReference>
<sequence length="63" mass="6773">MPTAAGSVSARWCLKAFCDLPESRAQPGARPENHKAVDKRLAEAEKEKPATPGWVAIMPGGRE</sequence>
<evidence type="ECO:0000256" key="1">
    <source>
        <dbReference type="SAM" id="MobiDB-lite"/>
    </source>
</evidence>
<keyword evidence="3" id="KW-1185">Reference proteome</keyword>
<evidence type="ECO:0000313" key="3">
    <source>
        <dbReference type="Proteomes" id="UP001156882"/>
    </source>
</evidence>
<dbReference type="EMBL" id="BSPC01000034">
    <property type="protein sequence ID" value="GLS20736.1"/>
    <property type="molecule type" value="Genomic_DNA"/>
</dbReference>